<organism evidence="1">
    <name type="scientific">marine sediment metagenome</name>
    <dbReference type="NCBI Taxonomy" id="412755"/>
    <lineage>
        <taxon>unclassified sequences</taxon>
        <taxon>metagenomes</taxon>
        <taxon>ecological metagenomes</taxon>
    </lineage>
</organism>
<reference evidence="1" key="1">
    <citation type="journal article" date="2015" name="Nature">
        <title>Complex archaea that bridge the gap between prokaryotes and eukaryotes.</title>
        <authorList>
            <person name="Spang A."/>
            <person name="Saw J.H."/>
            <person name="Jorgensen S.L."/>
            <person name="Zaremba-Niedzwiedzka K."/>
            <person name="Martijn J."/>
            <person name="Lind A.E."/>
            <person name="van Eijk R."/>
            <person name="Schleper C."/>
            <person name="Guy L."/>
            <person name="Ettema T.J."/>
        </authorList>
    </citation>
    <scope>NUCLEOTIDE SEQUENCE</scope>
</reference>
<gene>
    <name evidence="1" type="ORF">LCGC14_2124960</name>
</gene>
<protein>
    <submittedName>
        <fullName evidence="1">Uncharacterized protein</fullName>
    </submittedName>
</protein>
<name>A0A0F9GG86_9ZZZZ</name>
<evidence type="ECO:0000313" key="1">
    <source>
        <dbReference type="EMBL" id="KKL68440.1"/>
    </source>
</evidence>
<sequence>MEIEEEVIFHTKADGIEFKTKTNGDSLFIHTLHLTQSQATSLAWLINADNNAELEFQVKVKGT</sequence>
<comment type="caution">
    <text evidence="1">The sequence shown here is derived from an EMBL/GenBank/DDBJ whole genome shotgun (WGS) entry which is preliminary data.</text>
</comment>
<accession>A0A0F9GG86</accession>
<dbReference type="EMBL" id="LAZR01026530">
    <property type="protein sequence ID" value="KKL68440.1"/>
    <property type="molecule type" value="Genomic_DNA"/>
</dbReference>
<dbReference type="AlphaFoldDB" id="A0A0F9GG86"/>
<proteinExistence type="predicted"/>